<name>A0AAW6Y206_STRAG</name>
<reference evidence="2" key="1">
    <citation type="submission" date="2023-05" db="EMBL/GenBank/DDBJ databases">
        <title>Cataloging the Phylogenetic Diversity of Human Bladder Bacteria.</title>
        <authorList>
            <person name="Du J."/>
        </authorList>
    </citation>
    <scope>NUCLEOTIDE SEQUENCE</scope>
    <source>
        <strain evidence="2">UMB8703</strain>
    </source>
</reference>
<dbReference type="Pfam" id="PF08455">
    <property type="entry name" value="SNF2_assoc"/>
    <property type="match status" value="1"/>
</dbReference>
<sequence length="91" mass="10685">EQNYKILYGGDFIFYGDHFYQLTEQQKRMIQVIRELPVDTDRKKRLQFDTSDQAKLASGLLEFGKIGSIHEPESLVIHTFTPLFDFELLDT</sequence>
<dbReference type="Proteomes" id="UP001230629">
    <property type="component" value="Unassembled WGS sequence"/>
</dbReference>
<protein>
    <submittedName>
        <fullName evidence="2">SNF2 helicase associated domain-containing protein</fullName>
    </submittedName>
</protein>
<evidence type="ECO:0000313" key="2">
    <source>
        <dbReference type="EMBL" id="MDK6900666.1"/>
    </source>
</evidence>
<accession>A0AAW6Y206</accession>
<feature type="domain" description="Helicase SWF/SNF/SWI type bacterial" evidence="1">
    <location>
        <begin position="7"/>
        <end position="80"/>
    </location>
</feature>
<dbReference type="EMBL" id="JASOIH010000375">
    <property type="protein sequence ID" value="MDK6900666.1"/>
    <property type="molecule type" value="Genomic_DNA"/>
</dbReference>
<dbReference type="InterPro" id="IPR013663">
    <property type="entry name" value="Helicase_SWF/SNF/SWI_bac"/>
</dbReference>
<feature type="non-terminal residue" evidence="2">
    <location>
        <position position="91"/>
    </location>
</feature>
<organism evidence="2 3">
    <name type="scientific">Streptococcus agalactiae</name>
    <dbReference type="NCBI Taxonomy" id="1311"/>
    <lineage>
        <taxon>Bacteria</taxon>
        <taxon>Bacillati</taxon>
        <taxon>Bacillota</taxon>
        <taxon>Bacilli</taxon>
        <taxon>Lactobacillales</taxon>
        <taxon>Streptococcaceae</taxon>
        <taxon>Streptococcus</taxon>
    </lineage>
</organism>
<comment type="caution">
    <text evidence="2">The sequence shown here is derived from an EMBL/GenBank/DDBJ whole genome shotgun (WGS) entry which is preliminary data.</text>
</comment>
<feature type="non-terminal residue" evidence="2">
    <location>
        <position position="1"/>
    </location>
</feature>
<gene>
    <name evidence="2" type="ORF">QP229_11970</name>
</gene>
<dbReference type="RefSeq" id="WP_285312262.1">
    <property type="nucleotide sequence ID" value="NZ_JASOIH010000375.1"/>
</dbReference>
<dbReference type="AlphaFoldDB" id="A0AAW6Y206"/>
<evidence type="ECO:0000313" key="3">
    <source>
        <dbReference type="Proteomes" id="UP001230629"/>
    </source>
</evidence>
<proteinExistence type="predicted"/>
<evidence type="ECO:0000259" key="1">
    <source>
        <dbReference type="Pfam" id="PF08455"/>
    </source>
</evidence>